<gene>
    <name evidence="2" type="ORF">WN944_026468</name>
</gene>
<feature type="region of interest" description="Disordered" evidence="1">
    <location>
        <begin position="138"/>
        <end position="165"/>
    </location>
</feature>
<keyword evidence="3" id="KW-1185">Reference proteome</keyword>
<evidence type="ECO:0000313" key="3">
    <source>
        <dbReference type="Proteomes" id="UP001428341"/>
    </source>
</evidence>
<reference evidence="2 3" key="1">
    <citation type="submission" date="2024-05" db="EMBL/GenBank/DDBJ databases">
        <title>Haplotype-resolved chromosome-level genome assembly of Huyou (Citrus changshanensis).</title>
        <authorList>
            <person name="Miao C."/>
            <person name="Chen W."/>
            <person name="Wu Y."/>
            <person name="Wang L."/>
            <person name="Zhao S."/>
            <person name="Grierson D."/>
            <person name="Xu C."/>
            <person name="Chen K."/>
        </authorList>
    </citation>
    <scope>NUCLEOTIDE SEQUENCE [LARGE SCALE GENOMIC DNA]</scope>
    <source>
        <strain evidence="2">01-14</strain>
        <tissue evidence="2">Leaf</tissue>
    </source>
</reference>
<proteinExistence type="predicted"/>
<protein>
    <submittedName>
        <fullName evidence="2">Uncharacterized protein</fullName>
    </submittedName>
</protein>
<organism evidence="2 3">
    <name type="scientific">Citrus x changshan-huyou</name>
    <dbReference type="NCBI Taxonomy" id="2935761"/>
    <lineage>
        <taxon>Eukaryota</taxon>
        <taxon>Viridiplantae</taxon>
        <taxon>Streptophyta</taxon>
        <taxon>Embryophyta</taxon>
        <taxon>Tracheophyta</taxon>
        <taxon>Spermatophyta</taxon>
        <taxon>Magnoliopsida</taxon>
        <taxon>eudicotyledons</taxon>
        <taxon>Gunneridae</taxon>
        <taxon>Pentapetalae</taxon>
        <taxon>rosids</taxon>
        <taxon>malvids</taxon>
        <taxon>Sapindales</taxon>
        <taxon>Rutaceae</taxon>
        <taxon>Aurantioideae</taxon>
        <taxon>Citrus</taxon>
    </lineage>
</organism>
<evidence type="ECO:0000313" key="2">
    <source>
        <dbReference type="EMBL" id="KAK9183317.1"/>
    </source>
</evidence>
<sequence>MECLLSIKATLGCKFIDAFRGIYRDRAEDAKFTFLKIHVYGFSKARDPEFDFHECIRIALAEVAEVNLAVPGKWMLCALFVLPESVPLQEDHPILADKQIGHDGDQVSINVDDILVDARFRFSSFHDQDLCSINFSTTRRSPSNTSSPDVPAQTDKSEYAGCSPGANPPTLKSDMKASSESQSSALFETVWDSNCCVMGKTWDLACYATVQGKAWLPWLCETLRVTPRFRGKRGCHGSILVLESTSCQLPSTGSPRLSISSRNGLMPFIGIGLADDNIVDEQDVSAPVLPRARL</sequence>
<comment type="caution">
    <text evidence="2">The sequence shown here is derived from an EMBL/GenBank/DDBJ whole genome shotgun (WGS) entry which is preliminary data.</text>
</comment>
<accession>A0AAP0LSJ7</accession>
<dbReference type="Proteomes" id="UP001428341">
    <property type="component" value="Unassembled WGS sequence"/>
</dbReference>
<evidence type="ECO:0000256" key="1">
    <source>
        <dbReference type="SAM" id="MobiDB-lite"/>
    </source>
</evidence>
<name>A0AAP0LSJ7_9ROSI</name>
<dbReference type="AlphaFoldDB" id="A0AAP0LSJ7"/>
<feature type="compositionally biased region" description="Low complexity" evidence="1">
    <location>
        <begin position="138"/>
        <end position="148"/>
    </location>
</feature>
<dbReference type="EMBL" id="JBCGBO010000024">
    <property type="protein sequence ID" value="KAK9183317.1"/>
    <property type="molecule type" value="Genomic_DNA"/>
</dbReference>